<dbReference type="FunFam" id="3.15.20.10:FF:000001">
    <property type="entry name" value="Phospholipid transfer protein"/>
    <property type="match status" value="1"/>
</dbReference>
<accession>A0A0D2WJL9</accession>
<dbReference type="Pfam" id="PF01273">
    <property type="entry name" value="LBP_BPI_CETP"/>
    <property type="match status" value="1"/>
</dbReference>
<keyword evidence="4 6" id="KW-1015">Disulfide bond</keyword>
<dbReference type="GO" id="GO:0005615">
    <property type="term" value="C:extracellular space"/>
    <property type="evidence" value="ECO:0007669"/>
    <property type="project" value="InterPro"/>
</dbReference>
<sequence length="532" mass="56380">MRSPAPAPSLRSARLTPLFLCRLCLFCLAAHHAAAVVPGFRTQVTQSGLDYLRSVGVPLLVAQIVGIDIPDISGKTSVDVLGTVSYALSNIKLTQFAVPSTALTLVPGVGITVGASNANGHITANWKYSCWAASDHGSADISVSGIAVTVSAALTATSDGHPAVSMTSCSANVGSMSIDFHGGASWLYNLFSDTIAGDIKSSLNSQLCDQIKSAIDTSANQALATLPIVEPIDDYSEINFALIENPTFTATYLDTAHKGEFYYIKHPVECPFTPAATPANVTNTKMLSVWLTSFIADSAGYAYLEAGQLEYTVTPDQVPASFPLQLNTDSFQYLLPPLYNMCPGCNLTLTVNATTPAELDISAETGLSFFIYGDMELAVLNGSQSIDAFTLNATILSSGIVGLKSVNGSEIIWGNATFASVGISLLESQIGPFDVSVLQSAVNILCEYALIPLLNAYINGGFAIPTIEGITFVDPEIILGDDYIQIDTNINYVPTSERSWVTRPSRLDVPAPAFFARPAPVVENVPQRIPIV</sequence>
<evidence type="ECO:0000256" key="5">
    <source>
        <dbReference type="ARBA" id="ARBA00023180"/>
    </source>
</evidence>
<dbReference type="eggNOG" id="KOG4160">
    <property type="taxonomic scope" value="Eukaryota"/>
</dbReference>
<keyword evidence="5" id="KW-0325">Glycoprotein</keyword>
<feature type="domain" description="Lipid-binding serum glycoprotein C-terminal" evidence="9">
    <location>
        <begin position="281"/>
        <end position="488"/>
    </location>
</feature>
<feature type="disulfide bond" evidence="6">
    <location>
        <begin position="169"/>
        <end position="208"/>
    </location>
</feature>
<evidence type="ECO:0000256" key="4">
    <source>
        <dbReference type="ARBA" id="ARBA00023157"/>
    </source>
</evidence>
<organism evidence="10 11">
    <name type="scientific">Capsaspora owczarzaki (strain ATCC 30864)</name>
    <dbReference type="NCBI Taxonomy" id="595528"/>
    <lineage>
        <taxon>Eukaryota</taxon>
        <taxon>Filasterea</taxon>
        <taxon>Capsaspora</taxon>
    </lineage>
</organism>
<dbReference type="FunFam" id="3.15.10.10:FF:000001">
    <property type="entry name" value="phospholipid transfer protein-like"/>
    <property type="match status" value="1"/>
</dbReference>
<keyword evidence="11" id="KW-1185">Reference proteome</keyword>
<dbReference type="Pfam" id="PF02886">
    <property type="entry name" value="LBP_BPI_CETP_C"/>
    <property type="match status" value="1"/>
</dbReference>
<dbReference type="OMA" id="TEPPMIN"/>
<evidence type="ECO:0000313" key="11">
    <source>
        <dbReference type="Proteomes" id="UP000008743"/>
    </source>
</evidence>
<comment type="subcellular location">
    <subcellularLocation>
        <location evidence="1">Secreted</location>
    </subcellularLocation>
</comment>
<dbReference type="RefSeq" id="XP_004364491.1">
    <property type="nucleotide sequence ID" value="XM_004364434.2"/>
</dbReference>
<evidence type="ECO:0000256" key="7">
    <source>
        <dbReference type="SAM" id="SignalP"/>
    </source>
</evidence>
<feature type="domain" description="Lipid-binding serum glycoprotein N-terminal" evidence="8">
    <location>
        <begin position="43"/>
        <end position="266"/>
    </location>
</feature>
<dbReference type="InterPro" id="IPR001124">
    <property type="entry name" value="Lipid-bd_serum_glycop_C"/>
</dbReference>
<evidence type="ECO:0000256" key="1">
    <source>
        <dbReference type="ARBA" id="ARBA00004613"/>
    </source>
</evidence>
<dbReference type="InterPro" id="IPR017942">
    <property type="entry name" value="Lipid-bd_serum_glycop_N"/>
</dbReference>
<dbReference type="SMART" id="SM00329">
    <property type="entry name" value="BPI2"/>
    <property type="match status" value="1"/>
</dbReference>
<dbReference type="CDD" id="cd00025">
    <property type="entry name" value="BPI1"/>
    <property type="match status" value="1"/>
</dbReference>
<feature type="chain" id="PRO_5002254505" evidence="7">
    <location>
        <begin position="36"/>
        <end position="532"/>
    </location>
</feature>
<evidence type="ECO:0000256" key="6">
    <source>
        <dbReference type="PIRSR" id="PIRSR002417-50"/>
    </source>
</evidence>
<evidence type="ECO:0000313" key="10">
    <source>
        <dbReference type="EMBL" id="KJE90290.1"/>
    </source>
</evidence>
<dbReference type="Proteomes" id="UP000008743">
    <property type="component" value="Unassembled WGS sequence"/>
</dbReference>
<dbReference type="PANTHER" id="PTHR10504">
    <property type="entry name" value="BACTERICIDAL PERMEABILITY-INCREASING BPI PROTEIN-RELATED"/>
    <property type="match status" value="1"/>
</dbReference>
<dbReference type="GO" id="GO:0008289">
    <property type="term" value="F:lipid binding"/>
    <property type="evidence" value="ECO:0007669"/>
    <property type="project" value="InterPro"/>
</dbReference>
<dbReference type="PhylomeDB" id="A0A0D2WJL9"/>
<dbReference type="SMART" id="SM00328">
    <property type="entry name" value="BPI1"/>
    <property type="match status" value="1"/>
</dbReference>
<dbReference type="InterPro" id="IPR017943">
    <property type="entry name" value="Bactericidal_perm-incr_a/b_dom"/>
</dbReference>
<evidence type="ECO:0000259" key="8">
    <source>
        <dbReference type="SMART" id="SM00328"/>
    </source>
</evidence>
<dbReference type="Gene3D" id="3.15.20.10">
    <property type="entry name" value="Bactericidal permeability-increasing protein, domain 2"/>
    <property type="match status" value="1"/>
</dbReference>
<evidence type="ECO:0000256" key="3">
    <source>
        <dbReference type="ARBA" id="ARBA00022525"/>
    </source>
</evidence>
<dbReference type="PANTHER" id="PTHR10504:SF131">
    <property type="entry name" value="BPI2 DOMAIN-CONTAINING PROTEIN"/>
    <property type="match status" value="1"/>
</dbReference>
<dbReference type="InParanoid" id="A0A0D2WJL9"/>
<evidence type="ECO:0000256" key="2">
    <source>
        <dbReference type="ARBA" id="ARBA00007292"/>
    </source>
</evidence>
<dbReference type="OrthoDB" id="10255543at2759"/>
<evidence type="ECO:0000259" key="9">
    <source>
        <dbReference type="SMART" id="SM00329"/>
    </source>
</evidence>
<gene>
    <name evidence="10" type="ORF">CAOG_001623</name>
</gene>
<dbReference type="AlphaFoldDB" id="A0A0D2WJL9"/>
<dbReference type="Gene3D" id="3.15.10.10">
    <property type="entry name" value="Bactericidal permeability-increasing protein, domain 1"/>
    <property type="match status" value="1"/>
</dbReference>
<keyword evidence="3" id="KW-0964">Secreted</keyword>
<dbReference type="InterPro" id="IPR032942">
    <property type="entry name" value="BPI/LBP/Plunc"/>
</dbReference>
<protein>
    <submittedName>
        <fullName evidence="10">LBP/BPI/CETP family protein</fullName>
    </submittedName>
</protein>
<dbReference type="SUPFAM" id="SSF55394">
    <property type="entry name" value="Bactericidal permeability-increasing protein, BPI"/>
    <property type="match status" value="2"/>
</dbReference>
<dbReference type="PIRSF" id="PIRSF002417">
    <property type="entry name" value="Lipid_binding_protein"/>
    <property type="match status" value="1"/>
</dbReference>
<keyword evidence="7" id="KW-0732">Signal</keyword>
<dbReference type="InterPro" id="IPR030675">
    <property type="entry name" value="BPI/LBP"/>
</dbReference>
<comment type="similarity">
    <text evidence="2">Belongs to the BPI/LBP/Plunc superfamily. BPI/LBP family.</text>
</comment>
<dbReference type="STRING" id="595528.A0A0D2WJL9"/>
<feature type="signal peptide" evidence="7">
    <location>
        <begin position="1"/>
        <end position="35"/>
    </location>
</feature>
<dbReference type="EMBL" id="KE346361">
    <property type="protein sequence ID" value="KJE90290.1"/>
    <property type="molecule type" value="Genomic_DNA"/>
</dbReference>
<reference evidence="11" key="1">
    <citation type="submission" date="2011-02" db="EMBL/GenBank/DDBJ databases">
        <title>The Genome Sequence of Capsaspora owczarzaki ATCC 30864.</title>
        <authorList>
            <person name="Russ C."/>
            <person name="Cuomo C."/>
            <person name="Burger G."/>
            <person name="Gray M.W."/>
            <person name="Holland P.W.H."/>
            <person name="King N."/>
            <person name="Lang F.B.F."/>
            <person name="Roger A.J."/>
            <person name="Ruiz-Trillo I."/>
            <person name="Young S.K."/>
            <person name="Zeng Q."/>
            <person name="Gargeya S."/>
            <person name="Alvarado L."/>
            <person name="Berlin A."/>
            <person name="Chapman S.B."/>
            <person name="Chen Z."/>
            <person name="Freedman E."/>
            <person name="Gellesch M."/>
            <person name="Goldberg J."/>
            <person name="Griggs A."/>
            <person name="Gujja S."/>
            <person name="Heilman E."/>
            <person name="Heiman D."/>
            <person name="Howarth C."/>
            <person name="Mehta T."/>
            <person name="Neiman D."/>
            <person name="Pearson M."/>
            <person name="Roberts A."/>
            <person name="Saif S."/>
            <person name="Shea T."/>
            <person name="Shenoy N."/>
            <person name="Sisk P."/>
            <person name="Stolte C."/>
            <person name="Sykes S."/>
            <person name="White J."/>
            <person name="Yandava C."/>
            <person name="Haas B."/>
            <person name="Nusbaum C."/>
            <person name="Birren B."/>
        </authorList>
    </citation>
    <scope>NUCLEOTIDE SEQUENCE</scope>
    <source>
        <strain evidence="11">ATCC 30864</strain>
    </source>
</reference>
<name>A0A0D2WJL9_CAPO3</name>
<proteinExistence type="inferred from homology"/>